<dbReference type="InterPro" id="IPR017686">
    <property type="entry name" value="Phg/plasmid-like_prot"/>
</dbReference>
<dbReference type="AlphaFoldDB" id="A0AA90GXD7"/>
<evidence type="ECO:0000313" key="1">
    <source>
        <dbReference type="EMBL" id="MDI5969873.1"/>
    </source>
</evidence>
<reference evidence="1" key="1">
    <citation type="submission" date="2023-05" db="EMBL/GenBank/DDBJ databases">
        <title>Streptantibioticus silvisoli sp. nov., acidotolerant actinomycetes 1 from pine litter.</title>
        <authorList>
            <person name="Swiecimska M."/>
            <person name="Golinska P."/>
            <person name="Sangal V."/>
            <person name="Wachnowicz B."/>
            <person name="Goodfellow M."/>
        </authorList>
    </citation>
    <scope>NUCLEOTIDE SEQUENCE</scope>
    <source>
        <strain evidence="1">SL13</strain>
    </source>
</reference>
<comment type="caution">
    <text evidence="1">The sequence shown here is derived from an EMBL/GenBank/DDBJ whole genome shotgun (WGS) entry which is preliminary data.</text>
</comment>
<dbReference type="EMBL" id="JABXJJ020000012">
    <property type="protein sequence ID" value="MDI5969873.1"/>
    <property type="molecule type" value="Genomic_DNA"/>
</dbReference>
<sequence length="393" mass="43280">MIDVNEAFARERAGQVEAARNWEAELRQRITDGTVERLTDGRYRVLSGWDTGEILTATGQPQHGLDMSLGSAALYSAVPAWHGLGQVIPGGVQDIDTVLGLGGIDYQVETVSALYPWGDGTRVHPGQRHTVRSDTGAPLGVVGENYQVIQNREAFEFLQELVNDFNVTWESAGALRDGKKTFVSLRLPENVTVDAAGINDEILPFIVAVNSHDRSSSFRAVVTPWRPVCGNTERFALRDAVTSWSVRHTRNATDKVREARRTLGLSVRYFDQWAGEETVLARTDLAVDEFTKLVDGLWPVDPTATARVLKTAATRKEQLRGVFAKESERVGRTAYAAERAVTDYLDHLAPIRPSAASGLKGDPLGARGLRLIEGTDDDVKSTAHRRLMLQTRH</sequence>
<dbReference type="NCBIfam" id="TIGR03299">
    <property type="entry name" value="LGT_TIGR03299"/>
    <property type="match status" value="1"/>
</dbReference>
<name>A0AA90GXD7_9ACTN</name>
<accession>A0AA90GXD7</accession>
<gene>
    <name evidence="1" type="ORF">POF50_011090</name>
</gene>
<organism evidence="1">
    <name type="scientific">Streptantibioticus silvisoli</name>
    <dbReference type="NCBI Taxonomy" id="2705255"/>
    <lineage>
        <taxon>Bacteria</taxon>
        <taxon>Bacillati</taxon>
        <taxon>Actinomycetota</taxon>
        <taxon>Actinomycetes</taxon>
        <taxon>Kitasatosporales</taxon>
        <taxon>Streptomycetaceae</taxon>
        <taxon>Streptantibioticus</taxon>
    </lineage>
</organism>
<dbReference type="InterPro" id="IPR026325">
    <property type="entry name" value="DUF932"/>
</dbReference>
<protein>
    <submittedName>
        <fullName evidence="1">DUF932 domain-containing protein</fullName>
    </submittedName>
</protein>
<proteinExistence type="predicted"/>
<dbReference type="RefSeq" id="WP_271313367.1">
    <property type="nucleotide sequence ID" value="NZ_JABXJJ020000012.1"/>
</dbReference>
<dbReference type="Pfam" id="PF06067">
    <property type="entry name" value="DUF932"/>
    <property type="match status" value="1"/>
</dbReference>